<protein>
    <submittedName>
        <fullName evidence="2">Uncharacterized protein</fullName>
    </submittedName>
</protein>
<keyword evidence="3" id="KW-1185">Reference proteome</keyword>
<evidence type="ECO:0000256" key="1">
    <source>
        <dbReference type="SAM" id="MobiDB-lite"/>
    </source>
</evidence>
<feature type="compositionally biased region" description="Polar residues" evidence="1">
    <location>
        <begin position="51"/>
        <end position="62"/>
    </location>
</feature>
<sequence>MSGSARHRARRTTTTPRRPLSASSVASAVMTSLLLSVSVTGLATGLPKESALSTQSPATSGSPIRLGGGVAPGGDQMKPTGPGVIVTLSQGLEELDAAGQLDQVLSELGEAVAQAAQTCGTSITRIDAAGGGLVVYLESPAANACLVKGLRGAAHVLDAEEDLPVTGQ</sequence>
<dbReference type="Proteomes" id="UP000595895">
    <property type="component" value="Chromosome"/>
</dbReference>
<dbReference type="KEGG" id="awe:JG540_00580"/>
<organism evidence="2 3">
    <name type="scientific">Actinomyces weissii</name>
    <dbReference type="NCBI Taxonomy" id="675090"/>
    <lineage>
        <taxon>Bacteria</taxon>
        <taxon>Bacillati</taxon>
        <taxon>Actinomycetota</taxon>
        <taxon>Actinomycetes</taxon>
        <taxon>Actinomycetales</taxon>
        <taxon>Actinomycetaceae</taxon>
        <taxon>Actinomyces</taxon>
    </lineage>
</organism>
<feature type="region of interest" description="Disordered" evidence="1">
    <location>
        <begin position="47"/>
        <end position="70"/>
    </location>
</feature>
<evidence type="ECO:0000313" key="3">
    <source>
        <dbReference type="Proteomes" id="UP000595895"/>
    </source>
</evidence>
<accession>A0A7T7MA15</accession>
<proteinExistence type="predicted"/>
<dbReference type="RefSeq" id="WP_200276043.1">
    <property type="nucleotide sequence ID" value="NZ_CP066802.1"/>
</dbReference>
<reference evidence="2 3" key="1">
    <citation type="submission" date="2020-12" db="EMBL/GenBank/DDBJ databases">
        <authorList>
            <person name="Zhou J."/>
        </authorList>
    </citation>
    <scope>NUCLEOTIDE SEQUENCE [LARGE SCALE GENOMIC DNA]</scope>
    <source>
        <strain evidence="2 3">CCUG 61299</strain>
    </source>
</reference>
<gene>
    <name evidence="2" type="ORF">JG540_00580</name>
</gene>
<feature type="region of interest" description="Disordered" evidence="1">
    <location>
        <begin position="1"/>
        <end position="23"/>
    </location>
</feature>
<feature type="compositionally biased region" description="Low complexity" evidence="1">
    <location>
        <begin position="12"/>
        <end position="23"/>
    </location>
</feature>
<evidence type="ECO:0000313" key="2">
    <source>
        <dbReference type="EMBL" id="QQM67444.1"/>
    </source>
</evidence>
<dbReference type="AlphaFoldDB" id="A0A7T7MA15"/>
<dbReference type="EMBL" id="CP066802">
    <property type="protein sequence ID" value="QQM67444.1"/>
    <property type="molecule type" value="Genomic_DNA"/>
</dbReference>
<feature type="compositionally biased region" description="Basic residues" evidence="1">
    <location>
        <begin position="1"/>
        <end position="11"/>
    </location>
</feature>
<name>A0A7T7MA15_9ACTO</name>